<evidence type="ECO:0000256" key="2">
    <source>
        <dbReference type="ARBA" id="ARBA00022527"/>
    </source>
</evidence>
<evidence type="ECO:0000256" key="6">
    <source>
        <dbReference type="ARBA" id="ARBA00022840"/>
    </source>
</evidence>
<keyword evidence="11" id="KW-1185">Reference proteome</keyword>
<evidence type="ECO:0000313" key="11">
    <source>
        <dbReference type="Proteomes" id="UP000766486"/>
    </source>
</evidence>
<feature type="domain" description="RIO-type" evidence="9">
    <location>
        <begin position="167"/>
        <end position="204"/>
    </location>
</feature>
<dbReference type="EC" id="2.7.11.1" evidence="1"/>
<accession>A0ABY6UQX6</accession>
<evidence type="ECO:0000313" key="10">
    <source>
        <dbReference type="EMBL" id="VUC33736.1"/>
    </source>
</evidence>
<dbReference type="EMBL" id="CABFNS010000870">
    <property type="protein sequence ID" value="VUC33736.1"/>
    <property type="molecule type" value="Genomic_DNA"/>
</dbReference>
<evidence type="ECO:0000256" key="4">
    <source>
        <dbReference type="ARBA" id="ARBA00022741"/>
    </source>
</evidence>
<evidence type="ECO:0000256" key="1">
    <source>
        <dbReference type="ARBA" id="ARBA00012513"/>
    </source>
</evidence>
<dbReference type="Proteomes" id="UP000766486">
    <property type="component" value="Unassembled WGS sequence"/>
</dbReference>
<dbReference type="SUPFAM" id="SSF56112">
    <property type="entry name" value="Protein kinase-like (PK-like)"/>
    <property type="match status" value="1"/>
</dbReference>
<keyword evidence="4" id="KW-0547">Nucleotide-binding</keyword>
<keyword evidence="2" id="KW-0723">Serine/threonine-protein kinase</keyword>
<comment type="catalytic activity">
    <reaction evidence="7">
        <text>L-threonyl-[protein] + ATP = O-phospho-L-threonyl-[protein] + ADP + H(+)</text>
        <dbReference type="Rhea" id="RHEA:46608"/>
        <dbReference type="Rhea" id="RHEA-COMP:11060"/>
        <dbReference type="Rhea" id="RHEA-COMP:11605"/>
        <dbReference type="ChEBI" id="CHEBI:15378"/>
        <dbReference type="ChEBI" id="CHEBI:30013"/>
        <dbReference type="ChEBI" id="CHEBI:30616"/>
        <dbReference type="ChEBI" id="CHEBI:61977"/>
        <dbReference type="ChEBI" id="CHEBI:456216"/>
        <dbReference type="EC" id="2.7.11.1"/>
    </reaction>
</comment>
<name>A0ABY6UQX6_BIOOC</name>
<evidence type="ECO:0000256" key="7">
    <source>
        <dbReference type="ARBA" id="ARBA00047899"/>
    </source>
</evidence>
<comment type="caution">
    <text evidence="10">The sequence shown here is derived from an EMBL/GenBank/DDBJ whole genome shotgun (WGS) entry which is preliminary data.</text>
</comment>
<evidence type="ECO:0000256" key="8">
    <source>
        <dbReference type="ARBA" id="ARBA00048679"/>
    </source>
</evidence>
<evidence type="ECO:0000256" key="5">
    <source>
        <dbReference type="ARBA" id="ARBA00022777"/>
    </source>
</evidence>
<dbReference type="Gene3D" id="1.10.510.10">
    <property type="entry name" value="Transferase(Phosphotransferase) domain 1"/>
    <property type="match status" value="1"/>
</dbReference>
<gene>
    <name evidence="10" type="ORF">CLO192961_LOCUS360470</name>
</gene>
<dbReference type="InterPro" id="IPR011009">
    <property type="entry name" value="Kinase-like_dom_sf"/>
</dbReference>
<dbReference type="InterPro" id="IPR018934">
    <property type="entry name" value="RIO_dom"/>
</dbReference>
<protein>
    <recommendedName>
        <fullName evidence="1">non-specific serine/threonine protein kinase</fullName>
        <ecNumber evidence="1">2.7.11.1</ecNumber>
    </recommendedName>
</protein>
<proteinExistence type="predicted"/>
<evidence type="ECO:0000256" key="3">
    <source>
        <dbReference type="ARBA" id="ARBA00022679"/>
    </source>
</evidence>
<comment type="catalytic activity">
    <reaction evidence="8">
        <text>L-seryl-[protein] + ATP = O-phospho-L-seryl-[protein] + ADP + H(+)</text>
        <dbReference type="Rhea" id="RHEA:17989"/>
        <dbReference type="Rhea" id="RHEA-COMP:9863"/>
        <dbReference type="Rhea" id="RHEA-COMP:11604"/>
        <dbReference type="ChEBI" id="CHEBI:15378"/>
        <dbReference type="ChEBI" id="CHEBI:29999"/>
        <dbReference type="ChEBI" id="CHEBI:30616"/>
        <dbReference type="ChEBI" id="CHEBI:83421"/>
        <dbReference type="ChEBI" id="CHEBI:456216"/>
        <dbReference type="EC" id="2.7.11.1"/>
    </reaction>
</comment>
<keyword evidence="3" id="KW-0808">Transferase</keyword>
<organism evidence="10 11">
    <name type="scientific">Bionectria ochroleuca</name>
    <name type="common">Gliocladium roseum</name>
    <dbReference type="NCBI Taxonomy" id="29856"/>
    <lineage>
        <taxon>Eukaryota</taxon>
        <taxon>Fungi</taxon>
        <taxon>Dikarya</taxon>
        <taxon>Ascomycota</taxon>
        <taxon>Pezizomycotina</taxon>
        <taxon>Sordariomycetes</taxon>
        <taxon>Hypocreomycetidae</taxon>
        <taxon>Hypocreales</taxon>
        <taxon>Bionectriaceae</taxon>
        <taxon>Clonostachys</taxon>
    </lineage>
</organism>
<dbReference type="Pfam" id="PF01163">
    <property type="entry name" value="RIO1"/>
    <property type="match status" value="1"/>
</dbReference>
<keyword evidence="6" id="KW-0067">ATP-binding</keyword>
<sequence length="231" mass="26128">MVDPRGTMLNVESGADDIRYRIKRDNQIIYVHVLKPDIIPEDKRTCDKDVVRPHSVPAHYLMHHPFVDISALTVIHESKYRTSEVSHNGQTSFLKIARFPDELKWIIQEIQAYHALSGSSLVSKLLAYISESLCADRIIGFLVEKVNGRRAELEDLESCENALDQLHASLVHGDLCKYNIFITDEGPNFIDLEDSVLVGTDAWSDELKQKERQGLASKLADTSGLGRPWEC</sequence>
<keyword evidence="5" id="KW-0418">Kinase</keyword>
<reference evidence="10 11" key="1">
    <citation type="submission" date="2019-06" db="EMBL/GenBank/DDBJ databases">
        <authorList>
            <person name="Broberg M."/>
        </authorList>
    </citation>
    <scope>NUCLEOTIDE SEQUENCE [LARGE SCALE GENOMIC DNA]</scope>
</reference>
<evidence type="ECO:0000259" key="9">
    <source>
        <dbReference type="Pfam" id="PF01163"/>
    </source>
</evidence>